<dbReference type="Pfam" id="PF13534">
    <property type="entry name" value="Fer4_17"/>
    <property type="match status" value="1"/>
</dbReference>
<comment type="caution">
    <text evidence="5">The sequence shown here is derived from an EMBL/GenBank/DDBJ whole genome shotgun (WGS) entry which is preliminary data.</text>
</comment>
<dbReference type="CDD" id="cd19100">
    <property type="entry name" value="AKR_unchar"/>
    <property type="match status" value="1"/>
</dbReference>
<dbReference type="Proteomes" id="UP000430222">
    <property type="component" value="Unassembled WGS sequence"/>
</dbReference>
<keyword evidence="6" id="KW-1185">Reference proteome</keyword>
<reference evidence="5 6" key="1">
    <citation type="submission" date="2019-08" db="EMBL/GenBank/DDBJ databases">
        <title>In-depth cultivation of the pig gut microbiome towards novel bacterial diversity and tailored functional studies.</title>
        <authorList>
            <person name="Wylensek D."/>
            <person name="Hitch T.C.A."/>
            <person name="Clavel T."/>
        </authorList>
    </citation>
    <scope>NUCLEOTIDE SEQUENCE [LARGE SCALE GENOMIC DNA]</scope>
    <source>
        <strain evidence="6">WCA-380-WT-3B3</strain>
    </source>
</reference>
<dbReference type="Gene3D" id="3.20.20.100">
    <property type="entry name" value="NADP-dependent oxidoreductase domain"/>
    <property type="match status" value="1"/>
</dbReference>
<organism evidence="5 6">
    <name type="scientific">Selenomonas montiformis</name>
    <dbReference type="NCBI Taxonomy" id="2652285"/>
    <lineage>
        <taxon>Bacteria</taxon>
        <taxon>Bacillati</taxon>
        <taxon>Bacillota</taxon>
        <taxon>Negativicutes</taxon>
        <taxon>Selenomonadales</taxon>
        <taxon>Selenomonadaceae</taxon>
        <taxon>Selenomonas</taxon>
    </lineage>
</organism>
<protein>
    <submittedName>
        <fullName evidence="5">Aldo/keto reductase</fullName>
    </submittedName>
</protein>
<dbReference type="InterPro" id="IPR020471">
    <property type="entry name" value="AKR"/>
</dbReference>
<gene>
    <name evidence="5" type="ORF">FYJ78_11200</name>
</gene>
<dbReference type="EMBL" id="VUNL01000014">
    <property type="protein sequence ID" value="MSV25719.1"/>
    <property type="molecule type" value="Genomic_DNA"/>
</dbReference>
<evidence type="ECO:0000259" key="4">
    <source>
        <dbReference type="PROSITE" id="PS51379"/>
    </source>
</evidence>
<dbReference type="Pfam" id="PF00248">
    <property type="entry name" value="Aldo_ket_red"/>
    <property type="match status" value="1"/>
</dbReference>
<dbReference type="GO" id="GO:0016491">
    <property type="term" value="F:oxidoreductase activity"/>
    <property type="evidence" value="ECO:0007669"/>
    <property type="project" value="InterPro"/>
</dbReference>
<evidence type="ECO:0000313" key="5">
    <source>
        <dbReference type="EMBL" id="MSV25719.1"/>
    </source>
</evidence>
<dbReference type="PANTHER" id="PTHR43312">
    <property type="entry name" value="D-THREO-ALDOSE 1-DEHYDROGENASE"/>
    <property type="match status" value="1"/>
</dbReference>
<keyword evidence="3" id="KW-0411">Iron-sulfur</keyword>
<feature type="domain" description="4Fe-4S ferredoxin-type" evidence="4">
    <location>
        <begin position="294"/>
        <end position="326"/>
    </location>
</feature>
<dbReference type="PRINTS" id="PR00069">
    <property type="entry name" value="ALDKETRDTASE"/>
</dbReference>
<dbReference type="InterPro" id="IPR023210">
    <property type="entry name" value="NADP_OxRdtase_dom"/>
</dbReference>
<proteinExistence type="predicted"/>
<dbReference type="RefSeq" id="WP_154621478.1">
    <property type="nucleotide sequence ID" value="NZ_VUNL01000014.1"/>
</dbReference>
<dbReference type="AlphaFoldDB" id="A0A6I2UZ43"/>
<accession>A0A6I2UZ43</accession>
<dbReference type="InterPro" id="IPR036812">
    <property type="entry name" value="NAD(P)_OxRdtase_dom_sf"/>
</dbReference>
<dbReference type="InterPro" id="IPR017900">
    <property type="entry name" value="4Fe4S_Fe_S_CS"/>
</dbReference>
<dbReference type="InterPro" id="IPR053135">
    <property type="entry name" value="AKR2_Oxidoreductase"/>
</dbReference>
<dbReference type="GO" id="GO:0046872">
    <property type="term" value="F:metal ion binding"/>
    <property type="evidence" value="ECO:0007669"/>
    <property type="project" value="UniProtKB-KW"/>
</dbReference>
<dbReference type="PROSITE" id="PS51379">
    <property type="entry name" value="4FE4S_FER_2"/>
    <property type="match status" value="1"/>
</dbReference>
<evidence type="ECO:0000256" key="1">
    <source>
        <dbReference type="ARBA" id="ARBA00022723"/>
    </source>
</evidence>
<sequence length="341" mass="38856">MRQVVLGTTGIRVPQNGFGALPIQRVTKEEAVRLVRAAYEGGIRFFDTARAYSDSEEKLGEAFQGMRDKVFLATKTHAKTPEEFWQHLDTSLRLLQTDYIDVYQFHCVNQCWKPGDGSGMYEAMLEAKKQGKIRHIGVTAHKIRVAFECVESGLYETMQFPFSYLASEEEVRLVRLCKEKQVGFIAMKGLAGGLIHRSEAAMAYIGQFGNVLPIWGIQRETELKEWLSYMRETPGMTEELSEYIGRERQELSGDFCRGCGYCMPCPAGIQINQCARMSLMLRRAPSKAWLTLEMQAEMKKIENCLNCRQCTKKCPYELDTPALLKKNYEDYQKVLAGEVTV</sequence>
<dbReference type="PROSITE" id="PS00198">
    <property type="entry name" value="4FE4S_FER_1"/>
    <property type="match status" value="1"/>
</dbReference>
<dbReference type="PANTHER" id="PTHR43312:SF1">
    <property type="entry name" value="NADP-DEPENDENT OXIDOREDUCTASE DOMAIN-CONTAINING PROTEIN"/>
    <property type="match status" value="1"/>
</dbReference>
<evidence type="ECO:0000313" key="6">
    <source>
        <dbReference type="Proteomes" id="UP000430222"/>
    </source>
</evidence>
<evidence type="ECO:0000256" key="2">
    <source>
        <dbReference type="ARBA" id="ARBA00023004"/>
    </source>
</evidence>
<dbReference type="SUPFAM" id="SSF51430">
    <property type="entry name" value="NAD(P)-linked oxidoreductase"/>
    <property type="match status" value="1"/>
</dbReference>
<dbReference type="SUPFAM" id="SSF54862">
    <property type="entry name" value="4Fe-4S ferredoxins"/>
    <property type="match status" value="1"/>
</dbReference>
<name>A0A6I2UZ43_9FIRM</name>
<keyword evidence="1" id="KW-0479">Metal-binding</keyword>
<dbReference type="InterPro" id="IPR017896">
    <property type="entry name" value="4Fe4S_Fe-S-bd"/>
</dbReference>
<evidence type="ECO:0000256" key="3">
    <source>
        <dbReference type="ARBA" id="ARBA00023014"/>
    </source>
</evidence>
<keyword evidence="2" id="KW-0408">Iron</keyword>
<dbReference type="GO" id="GO:0051536">
    <property type="term" value="F:iron-sulfur cluster binding"/>
    <property type="evidence" value="ECO:0007669"/>
    <property type="project" value="UniProtKB-KW"/>
</dbReference>